<sequence>MLATLYAKALDADAPRSILNDRYAKAAVERIEYDWAATTITPRRAPSVAVRTAHFDNWARQFLAAHAQAVVLHVGCGLDARVYRLDPPAGVRWYDVDYPDVIALRKQVYPERENYRLLSASVTDPDWLAEIPADRPALFLAEGLTMYLTKDDGLALLRRVVDRFACGELQFDAFNTFGIRTQVTNSVVRRSGSTLHWGIDGPGDILDAVPGVRLLAWESVFESDTFDLVSPVFRRLGRAMAVIPVLRTMAQYHRYAFGRE</sequence>
<dbReference type="InterPro" id="IPR029063">
    <property type="entry name" value="SAM-dependent_MTases_sf"/>
</dbReference>
<evidence type="ECO:0000256" key="1">
    <source>
        <dbReference type="ARBA" id="ARBA00022603"/>
    </source>
</evidence>
<dbReference type="GO" id="GO:0032259">
    <property type="term" value="P:methylation"/>
    <property type="evidence" value="ECO:0007669"/>
    <property type="project" value="UniProtKB-KW"/>
</dbReference>
<comment type="caution">
    <text evidence="3">The sequence shown here is derived from an EMBL/GenBank/DDBJ whole genome shotgun (WGS) entry which is preliminary data.</text>
</comment>
<evidence type="ECO:0000256" key="2">
    <source>
        <dbReference type="ARBA" id="ARBA00022679"/>
    </source>
</evidence>
<evidence type="ECO:0000313" key="3">
    <source>
        <dbReference type="EMBL" id="ORA21145.1"/>
    </source>
</evidence>
<reference evidence="3 4" key="1">
    <citation type="submission" date="2017-02" db="EMBL/GenBank/DDBJ databases">
        <title>The new phylogeny of genus Mycobacterium.</title>
        <authorList>
            <person name="Tortoli E."/>
            <person name="Trovato A."/>
            <person name="Cirillo D.M."/>
        </authorList>
    </citation>
    <scope>NUCLEOTIDE SEQUENCE [LARGE SCALE GENOMIC DNA]</scope>
    <source>
        <strain evidence="3 4">DSM 45057</strain>
    </source>
</reference>
<dbReference type="RefSeq" id="WP_083113699.1">
    <property type="nucleotide sequence ID" value="NZ_JACKTS010000040.1"/>
</dbReference>
<dbReference type="Pfam" id="PF04072">
    <property type="entry name" value="LCM"/>
    <property type="match status" value="1"/>
</dbReference>
<dbReference type="AlphaFoldDB" id="A0A1W9ZTZ2"/>
<dbReference type="PANTHER" id="PTHR43619">
    <property type="entry name" value="S-ADENOSYL-L-METHIONINE-DEPENDENT METHYLTRANSFERASE YKTD-RELATED"/>
    <property type="match status" value="1"/>
</dbReference>
<keyword evidence="4" id="KW-1185">Reference proteome</keyword>
<keyword evidence="2 3" id="KW-0808">Transferase</keyword>
<dbReference type="PIRSF" id="PIRSF028177">
    <property type="entry name" value="Polyketide_synth_Omtfrase_TcmP"/>
    <property type="match status" value="1"/>
</dbReference>
<organism evidence="3 4">
    <name type="scientific">Mycobacterium angelicum</name>
    <dbReference type="NCBI Taxonomy" id="470074"/>
    <lineage>
        <taxon>Bacteria</taxon>
        <taxon>Bacillati</taxon>
        <taxon>Actinomycetota</taxon>
        <taxon>Actinomycetes</taxon>
        <taxon>Mycobacteriales</taxon>
        <taxon>Mycobacteriaceae</taxon>
        <taxon>Mycobacterium</taxon>
    </lineage>
</organism>
<accession>A0A1W9ZTZ2</accession>
<dbReference type="Gene3D" id="3.40.50.150">
    <property type="entry name" value="Vaccinia Virus protein VP39"/>
    <property type="match status" value="1"/>
</dbReference>
<dbReference type="OrthoDB" id="9800233at2"/>
<evidence type="ECO:0000313" key="4">
    <source>
        <dbReference type="Proteomes" id="UP000192284"/>
    </source>
</evidence>
<name>A0A1W9ZTZ2_MYCAN</name>
<dbReference type="EMBL" id="MVHE01000018">
    <property type="protein sequence ID" value="ORA21145.1"/>
    <property type="molecule type" value="Genomic_DNA"/>
</dbReference>
<keyword evidence="1 3" id="KW-0489">Methyltransferase</keyword>
<protein>
    <submittedName>
        <fullName evidence="3">Methyltransferase</fullName>
    </submittedName>
</protein>
<dbReference type="GO" id="GO:0008168">
    <property type="term" value="F:methyltransferase activity"/>
    <property type="evidence" value="ECO:0007669"/>
    <property type="project" value="UniProtKB-KW"/>
</dbReference>
<dbReference type="Proteomes" id="UP000192284">
    <property type="component" value="Unassembled WGS sequence"/>
</dbReference>
<dbReference type="PANTHER" id="PTHR43619:SF2">
    <property type="entry name" value="S-ADENOSYL-L-METHIONINE-DEPENDENT METHYLTRANSFERASES SUPERFAMILY PROTEIN"/>
    <property type="match status" value="1"/>
</dbReference>
<dbReference type="InterPro" id="IPR007213">
    <property type="entry name" value="Ppm1/Ppm2/Tcmp"/>
</dbReference>
<dbReference type="InterPro" id="IPR016874">
    <property type="entry name" value="TcmP-like"/>
</dbReference>
<gene>
    <name evidence="3" type="ORF">BST12_13910</name>
</gene>
<dbReference type="SUPFAM" id="SSF53335">
    <property type="entry name" value="S-adenosyl-L-methionine-dependent methyltransferases"/>
    <property type="match status" value="1"/>
</dbReference>
<proteinExistence type="predicted"/>